<accession>A0A1W1XP20</accession>
<dbReference type="RefSeq" id="WP_084090748.1">
    <property type="nucleotide sequence ID" value="NZ_FWXD01000011.1"/>
</dbReference>
<proteinExistence type="predicted"/>
<evidence type="ECO:0000313" key="2">
    <source>
        <dbReference type="EMBL" id="SMC25261.1"/>
    </source>
</evidence>
<dbReference type="OrthoDB" id="6089671at2"/>
<keyword evidence="3" id="KW-1185">Reference proteome</keyword>
<keyword evidence="1" id="KW-0732">Signal</keyword>
<protein>
    <recommendedName>
        <fullName evidence="4">DUF4124 domain-containing protein</fullName>
    </recommendedName>
</protein>
<reference evidence="2 3" key="1">
    <citation type="submission" date="2017-04" db="EMBL/GenBank/DDBJ databases">
        <authorList>
            <person name="Afonso C.L."/>
            <person name="Miller P.J."/>
            <person name="Scott M.A."/>
            <person name="Spackman E."/>
            <person name="Goraichik I."/>
            <person name="Dimitrov K.M."/>
            <person name="Suarez D.L."/>
            <person name="Swayne D.E."/>
        </authorList>
    </citation>
    <scope>NUCLEOTIDE SEQUENCE [LARGE SCALE GENOMIC DNA]</scope>
    <source>
        <strain evidence="2 3">DSM 23236</strain>
    </source>
</reference>
<sequence length="76" mass="8275">MHSTIAICLLLASAVLSMQTASARPADWYHWKSKGDGHLICVQAYPGSGWEQADGPYPDHNCTRPSPVPTAVNIKR</sequence>
<dbReference type="Proteomes" id="UP000192761">
    <property type="component" value="Unassembled WGS sequence"/>
</dbReference>
<evidence type="ECO:0000256" key="1">
    <source>
        <dbReference type="SAM" id="SignalP"/>
    </source>
</evidence>
<evidence type="ECO:0000313" key="3">
    <source>
        <dbReference type="Proteomes" id="UP000192761"/>
    </source>
</evidence>
<evidence type="ECO:0008006" key="4">
    <source>
        <dbReference type="Google" id="ProtNLM"/>
    </source>
</evidence>
<dbReference type="EMBL" id="FWXD01000011">
    <property type="protein sequence ID" value="SMC25261.1"/>
    <property type="molecule type" value="Genomic_DNA"/>
</dbReference>
<dbReference type="AlphaFoldDB" id="A0A1W1XP20"/>
<organism evidence="2 3">
    <name type="scientific">Andreprevotia lacus DSM 23236</name>
    <dbReference type="NCBI Taxonomy" id="1121001"/>
    <lineage>
        <taxon>Bacteria</taxon>
        <taxon>Pseudomonadati</taxon>
        <taxon>Pseudomonadota</taxon>
        <taxon>Betaproteobacteria</taxon>
        <taxon>Neisseriales</taxon>
        <taxon>Chitinibacteraceae</taxon>
        <taxon>Andreprevotia</taxon>
    </lineage>
</organism>
<feature type="chain" id="PRO_5012551665" description="DUF4124 domain-containing protein" evidence="1">
    <location>
        <begin position="24"/>
        <end position="76"/>
    </location>
</feature>
<gene>
    <name evidence="2" type="ORF">SAMN02745857_02094</name>
</gene>
<name>A0A1W1XP20_9NEIS</name>
<dbReference type="STRING" id="1121001.SAMN02745857_02094"/>
<feature type="signal peptide" evidence="1">
    <location>
        <begin position="1"/>
        <end position="23"/>
    </location>
</feature>